<gene>
    <name evidence="3" type="ORF">C5167_034837</name>
</gene>
<dbReference type="InterPro" id="IPR045177">
    <property type="entry name" value="FDM1-5/IDN2"/>
</dbReference>
<keyword evidence="4" id="KW-1185">Reference proteome</keyword>
<name>A0A4Y7KFN0_PAPSO</name>
<dbReference type="GO" id="GO:0080188">
    <property type="term" value="P:gene silencing by siRNA-directed DNA methylation"/>
    <property type="evidence" value="ECO:0007669"/>
    <property type="project" value="InterPro"/>
</dbReference>
<evidence type="ECO:0000259" key="2">
    <source>
        <dbReference type="Pfam" id="PF03469"/>
    </source>
</evidence>
<feature type="domain" description="Factor of DNA methylation 1-5/IDN2" evidence="2">
    <location>
        <begin position="163"/>
        <end position="199"/>
    </location>
</feature>
<dbReference type="Pfam" id="PF03469">
    <property type="entry name" value="XH"/>
    <property type="match status" value="1"/>
</dbReference>
<protein>
    <recommendedName>
        <fullName evidence="2">Factor of DNA methylation 1-5/IDN2 domain-containing protein</fullName>
    </recommendedName>
</protein>
<evidence type="ECO:0000256" key="1">
    <source>
        <dbReference type="SAM" id="Coils"/>
    </source>
</evidence>
<dbReference type="EMBL" id="CM010721">
    <property type="protein sequence ID" value="RZC71667.1"/>
    <property type="molecule type" value="Genomic_DNA"/>
</dbReference>
<dbReference type="PANTHER" id="PTHR21596:SF65">
    <property type="entry name" value="PROTEIN INVOLVED IN DE NOVO 2-RELATED"/>
    <property type="match status" value="1"/>
</dbReference>
<organism evidence="3 4">
    <name type="scientific">Papaver somniferum</name>
    <name type="common">Opium poppy</name>
    <dbReference type="NCBI Taxonomy" id="3469"/>
    <lineage>
        <taxon>Eukaryota</taxon>
        <taxon>Viridiplantae</taxon>
        <taxon>Streptophyta</taxon>
        <taxon>Embryophyta</taxon>
        <taxon>Tracheophyta</taxon>
        <taxon>Spermatophyta</taxon>
        <taxon>Magnoliopsida</taxon>
        <taxon>Ranunculales</taxon>
        <taxon>Papaveraceae</taxon>
        <taxon>Papaveroideae</taxon>
        <taxon>Papaver</taxon>
    </lineage>
</organism>
<feature type="coiled-coil region" evidence="1">
    <location>
        <begin position="90"/>
        <end position="156"/>
    </location>
</feature>
<sequence length="210" mass="24479">MNSKLLQTEKDMRSFSPLWNPYRDTPSTDMINLLTQRVEDAKQAALKILGKSPYGSKRMRLTEETERFKEDNVKRPRTDFEEGIEASSTTEELKLQVQAYRDKIEELSKKLEEKEGETESLQDLNHTLIVKERKSNDELQEARKELINQLKGTGNSHASVRYKRMGELDSKPFQEACKKKYSGREERDVKALELCSLWEVSKSLFFPRVV</sequence>
<accession>A0A4Y7KFN0</accession>
<dbReference type="Gramene" id="RZC71667">
    <property type="protein sequence ID" value="RZC71667"/>
    <property type="gene ID" value="C5167_034837"/>
</dbReference>
<dbReference type="AlphaFoldDB" id="A0A4Y7KFN0"/>
<evidence type="ECO:0000313" key="4">
    <source>
        <dbReference type="Proteomes" id="UP000316621"/>
    </source>
</evidence>
<dbReference type="PANTHER" id="PTHR21596">
    <property type="entry name" value="RIBONUCLEASE P SUBUNIT P38"/>
    <property type="match status" value="1"/>
</dbReference>
<dbReference type="Proteomes" id="UP000316621">
    <property type="component" value="Chromosome 7"/>
</dbReference>
<keyword evidence="1" id="KW-0175">Coiled coil</keyword>
<reference evidence="3 4" key="1">
    <citation type="journal article" date="2018" name="Science">
        <title>The opium poppy genome and morphinan production.</title>
        <authorList>
            <person name="Guo L."/>
            <person name="Winzer T."/>
            <person name="Yang X."/>
            <person name="Li Y."/>
            <person name="Ning Z."/>
            <person name="He Z."/>
            <person name="Teodor R."/>
            <person name="Lu Y."/>
            <person name="Bowser T.A."/>
            <person name="Graham I.A."/>
            <person name="Ye K."/>
        </authorList>
    </citation>
    <scope>NUCLEOTIDE SEQUENCE [LARGE SCALE GENOMIC DNA]</scope>
    <source>
        <strain evidence="4">cv. HN1</strain>
        <tissue evidence="3">Leaves</tissue>
    </source>
</reference>
<proteinExistence type="predicted"/>
<dbReference type="InterPro" id="IPR005379">
    <property type="entry name" value="FDM1-5/IDN2_XH"/>
</dbReference>
<evidence type="ECO:0000313" key="3">
    <source>
        <dbReference type="EMBL" id="RZC71667.1"/>
    </source>
</evidence>